<accession>A0ABD5F1W7</accession>
<dbReference type="EMBL" id="JAVRES010000049">
    <property type="protein sequence ID" value="MDT0440493.1"/>
    <property type="molecule type" value="Genomic_DNA"/>
</dbReference>
<dbReference type="InterPro" id="IPR005084">
    <property type="entry name" value="CBM6"/>
</dbReference>
<evidence type="ECO:0000256" key="2">
    <source>
        <dbReference type="SAM" id="SignalP"/>
    </source>
</evidence>
<dbReference type="RefSeq" id="WP_218088642.1">
    <property type="nucleotide sequence ID" value="NZ_JAVRES010000049.1"/>
</dbReference>
<dbReference type="InterPro" id="IPR032267">
    <property type="entry name" value="DUF4832"/>
</dbReference>
<dbReference type="PROSITE" id="PS51175">
    <property type="entry name" value="CBM6"/>
    <property type="match status" value="1"/>
</dbReference>
<sequence length="663" mass="69774">MRTYAQRRGRGILAALCSTALALALAALPGDSWAAPAPTTTATAQGAPARPAPGPSPDPSLPVHTLARADAPLDNPLKGFARFYQPGGNQNTGYPHALTWSYFGLSEVMKNAADCGSYDWSVLDAALDESASYGNQTALRFYIEYPGGSGSHPADAIPPCFAGHVANRTNAYWNTVSPDYDSAYLLDALKKFIAAFGARYDGDPRVGFIHMGLIGLWGEWHTWPYDTDTSSDAYPNYMPTDAHGAQIVQAYDKAFTHTKIEVRYPESAGGAADDLPAVGFHDDSFCYREGSPAAGVTLPVSMGGAGYSQLQKELDRGVENRWTTASMGGEVRPEIQPTAFASWPGGSGAVDDMKACLELEHTTWKMNEGSAAYAPDDPKVAAAVRLMGYDLGVDRAYFHDTAQGTTTIGVRMTNDGVAPFYYPWTVSLGLKDASGTVVKSWATPWDLRQVMPAKIRAFPDWGVGADPTYLDYGYARYFDTSVDLSGVAPGGYQLVMKAKNPLENVSAAAKKLRFATSGQNADGWLALGAMTVGSQSGGPHSYEAEATGNTLTGTAVRADCAGCSGGAKVGYLGNGATLTFNGVDGGTGGTRTVTVHYTTAESRTATVRANGGTAKTVAFAPTADWTTTATTTLTLDLAAGTGNTVTLANSGAWAPDIDRITVS</sequence>
<keyword evidence="5" id="KW-1185">Reference proteome</keyword>
<evidence type="ECO:0000256" key="1">
    <source>
        <dbReference type="SAM" id="MobiDB-lite"/>
    </source>
</evidence>
<dbReference type="Pfam" id="PF22704">
    <property type="entry name" value="CBM13-like"/>
    <property type="match status" value="1"/>
</dbReference>
<feature type="compositionally biased region" description="Pro residues" evidence="1">
    <location>
        <begin position="50"/>
        <end position="60"/>
    </location>
</feature>
<evidence type="ECO:0000313" key="4">
    <source>
        <dbReference type="EMBL" id="MDT0440493.1"/>
    </source>
</evidence>
<evidence type="ECO:0000313" key="5">
    <source>
        <dbReference type="Proteomes" id="UP001183535"/>
    </source>
</evidence>
<feature type="region of interest" description="Disordered" evidence="1">
    <location>
        <begin position="36"/>
        <end position="64"/>
    </location>
</feature>
<dbReference type="SUPFAM" id="SSF49785">
    <property type="entry name" value="Galactose-binding domain-like"/>
    <property type="match status" value="1"/>
</dbReference>
<comment type="caution">
    <text evidence="4">The sequence shown here is derived from an EMBL/GenBank/DDBJ whole genome shotgun (WGS) entry which is preliminary data.</text>
</comment>
<dbReference type="Proteomes" id="UP001183535">
    <property type="component" value="Unassembled WGS sequence"/>
</dbReference>
<organism evidence="4 5">
    <name type="scientific">Streptomyces doudnae</name>
    <dbReference type="NCBI Taxonomy" id="3075536"/>
    <lineage>
        <taxon>Bacteria</taxon>
        <taxon>Bacillati</taxon>
        <taxon>Actinomycetota</taxon>
        <taxon>Actinomycetes</taxon>
        <taxon>Kitasatosporales</taxon>
        <taxon>Streptomycetaceae</taxon>
        <taxon>Streptomyces</taxon>
    </lineage>
</organism>
<protein>
    <submittedName>
        <fullName evidence="4">Carbohydrate-binding protein</fullName>
    </submittedName>
</protein>
<dbReference type="Gene3D" id="3.20.20.80">
    <property type="entry name" value="Glycosidases"/>
    <property type="match status" value="1"/>
</dbReference>
<feature type="signal peptide" evidence="2">
    <location>
        <begin position="1"/>
        <end position="34"/>
    </location>
</feature>
<dbReference type="Pfam" id="PF16116">
    <property type="entry name" value="DUF4832"/>
    <property type="match status" value="1"/>
</dbReference>
<dbReference type="Gene3D" id="2.60.120.260">
    <property type="entry name" value="Galactose-binding domain-like"/>
    <property type="match status" value="1"/>
</dbReference>
<name>A0ABD5F1W7_9ACTN</name>
<dbReference type="InterPro" id="IPR008979">
    <property type="entry name" value="Galactose-bd-like_sf"/>
</dbReference>
<dbReference type="AlphaFoldDB" id="A0ABD5F1W7"/>
<proteinExistence type="predicted"/>
<reference evidence="5" key="1">
    <citation type="submission" date="2023-07" db="EMBL/GenBank/DDBJ databases">
        <title>30 novel species of actinomycetes from the DSMZ collection.</title>
        <authorList>
            <person name="Nouioui I."/>
        </authorList>
    </citation>
    <scope>NUCLEOTIDE SEQUENCE [LARGE SCALE GENOMIC DNA]</scope>
    <source>
        <strain evidence="5">DSM 41981</strain>
    </source>
</reference>
<evidence type="ECO:0000259" key="3">
    <source>
        <dbReference type="PROSITE" id="PS51175"/>
    </source>
</evidence>
<keyword evidence="2" id="KW-0732">Signal</keyword>
<dbReference type="InterPro" id="IPR055240">
    <property type="entry name" value="CBM13-like"/>
</dbReference>
<dbReference type="CDD" id="cd04081">
    <property type="entry name" value="CBM35_galactosidase-like"/>
    <property type="match status" value="1"/>
</dbReference>
<feature type="compositionally biased region" description="Low complexity" evidence="1">
    <location>
        <begin position="36"/>
        <end position="49"/>
    </location>
</feature>
<gene>
    <name evidence="4" type="ORF">RM877_38260</name>
</gene>
<feature type="chain" id="PRO_5044798339" evidence="2">
    <location>
        <begin position="35"/>
        <end position="663"/>
    </location>
</feature>
<feature type="domain" description="CBM6" evidence="3">
    <location>
        <begin position="540"/>
        <end position="663"/>
    </location>
</feature>